<evidence type="ECO:0000313" key="1">
    <source>
        <dbReference type="EMBL" id="CAF4527030.1"/>
    </source>
</evidence>
<protein>
    <submittedName>
        <fullName evidence="1">Uncharacterized protein</fullName>
    </submittedName>
</protein>
<dbReference type="EMBL" id="CAJOBH010083193">
    <property type="protein sequence ID" value="CAF4527030.1"/>
    <property type="molecule type" value="Genomic_DNA"/>
</dbReference>
<name>A0A8S2Y1X1_9BILA</name>
<organism evidence="1 2">
    <name type="scientific">Rotaria magnacalcarata</name>
    <dbReference type="NCBI Taxonomy" id="392030"/>
    <lineage>
        <taxon>Eukaryota</taxon>
        <taxon>Metazoa</taxon>
        <taxon>Spiralia</taxon>
        <taxon>Gnathifera</taxon>
        <taxon>Rotifera</taxon>
        <taxon>Eurotatoria</taxon>
        <taxon>Bdelloidea</taxon>
        <taxon>Philodinida</taxon>
        <taxon>Philodinidae</taxon>
        <taxon>Rotaria</taxon>
    </lineage>
</organism>
<evidence type="ECO:0000313" key="2">
    <source>
        <dbReference type="Proteomes" id="UP000681967"/>
    </source>
</evidence>
<reference evidence="1" key="1">
    <citation type="submission" date="2021-02" db="EMBL/GenBank/DDBJ databases">
        <authorList>
            <person name="Nowell W R."/>
        </authorList>
    </citation>
    <scope>NUCLEOTIDE SEQUENCE</scope>
</reference>
<gene>
    <name evidence="1" type="ORF">BYL167_LOCUS37154</name>
</gene>
<dbReference type="AlphaFoldDB" id="A0A8S2Y1X1"/>
<accession>A0A8S2Y1X1</accession>
<proteinExistence type="predicted"/>
<feature type="non-terminal residue" evidence="1">
    <location>
        <position position="1"/>
    </location>
</feature>
<dbReference type="Proteomes" id="UP000681967">
    <property type="component" value="Unassembled WGS sequence"/>
</dbReference>
<sequence>GSAPTSVSSSKKRKSIPQKIITTKKSTINSTLTIENDETIMLNQTTNESINLHNDNSA</sequence>
<comment type="caution">
    <text evidence="1">The sequence shown here is derived from an EMBL/GenBank/DDBJ whole genome shotgun (WGS) entry which is preliminary data.</text>
</comment>